<dbReference type="AlphaFoldDB" id="A0A133V1Z8"/>
<gene>
    <name evidence="1" type="ORF">AKJ41_04025</name>
</gene>
<sequence>MTQLELEERLDEIDPDEVVMIQCVGSRNGRKDAEEMLRVINEAARRYSFPRIGTYRFTLESSSDQSTK</sequence>
<dbReference type="Proteomes" id="UP000070344">
    <property type="component" value="Unassembled WGS sequence"/>
</dbReference>
<keyword evidence="2" id="KW-1185">Reference proteome</keyword>
<organism evidence="1 2">
    <name type="scientific">candidate division MSBL1 archaeon SCGC-AAA259O05</name>
    <dbReference type="NCBI Taxonomy" id="1698271"/>
    <lineage>
        <taxon>Archaea</taxon>
        <taxon>Methanobacteriati</taxon>
        <taxon>Methanobacteriota</taxon>
        <taxon>candidate division MSBL1</taxon>
    </lineage>
</organism>
<accession>A0A133V1Z8</accession>
<reference evidence="1 2" key="1">
    <citation type="journal article" date="2016" name="Sci. Rep.">
        <title>Metabolic traits of an uncultured archaeal lineage -MSBL1- from brine pools of the Red Sea.</title>
        <authorList>
            <person name="Mwirichia R."/>
            <person name="Alam I."/>
            <person name="Rashid M."/>
            <person name="Vinu M."/>
            <person name="Ba-Alawi W."/>
            <person name="Anthony Kamau A."/>
            <person name="Kamanda Ngugi D."/>
            <person name="Goker M."/>
            <person name="Klenk H.P."/>
            <person name="Bajic V."/>
            <person name="Stingl U."/>
        </authorList>
    </citation>
    <scope>NUCLEOTIDE SEQUENCE [LARGE SCALE GENOMIC DNA]</scope>
    <source>
        <strain evidence="1">SCGC-AAA259O05</strain>
    </source>
</reference>
<proteinExistence type="predicted"/>
<evidence type="ECO:0000313" key="1">
    <source>
        <dbReference type="EMBL" id="KXB00459.1"/>
    </source>
</evidence>
<dbReference type="EMBL" id="LHXV01000048">
    <property type="protein sequence ID" value="KXB00459.1"/>
    <property type="molecule type" value="Genomic_DNA"/>
</dbReference>
<evidence type="ECO:0000313" key="2">
    <source>
        <dbReference type="Proteomes" id="UP000070344"/>
    </source>
</evidence>
<name>A0A133V1Z8_9EURY</name>
<comment type="caution">
    <text evidence="1">The sequence shown here is derived from an EMBL/GenBank/DDBJ whole genome shotgun (WGS) entry which is preliminary data.</text>
</comment>
<protein>
    <submittedName>
        <fullName evidence="1">Uncharacterized protein</fullName>
    </submittedName>
</protein>